<dbReference type="PANTHER" id="PTHR36582">
    <property type="entry name" value="ANTITOXIN PARD"/>
    <property type="match status" value="1"/>
</dbReference>
<accession>A0A1Z4N9Y3</accession>
<name>A0A1Z4N9Y3_9CYAN</name>
<organism evidence="1 2">
    <name type="scientific">Tolypothrix tenuis PCC 7101</name>
    <dbReference type="NCBI Taxonomy" id="231146"/>
    <lineage>
        <taxon>Bacteria</taxon>
        <taxon>Bacillati</taxon>
        <taxon>Cyanobacteriota</taxon>
        <taxon>Cyanophyceae</taxon>
        <taxon>Nostocales</taxon>
        <taxon>Tolypothrichaceae</taxon>
        <taxon>Tolypothrix</taxon>
    </lineage>
</organism>
<sequence length="88" mass="10198">MNINLKPEEEKFIQGKLETGKYATAYEVIVEALQLLEARDKHYEKWVEETREKVAIGIAQLEQGEGVDGEIVIDRLQEKLRQARDRQA</sequence>
<keyword evidence="2" id="KW-1185">Reference proteome</keyword>
<dbReference type="Gene3D" id="6.10.10.120">
    <property type="entry name" value="Antitoxin ParD1-like"/>
    <property type="match status" value="1"/>
</dbReference>
<dbReference type="Pfam" id="PF03693">
    <property type="entry name" value="ParD_antitoxin"/>
    <property type="match status" value="1"/>
</dbReference>
<dbReference type="RefSeq" id="WP_096582752.1">
    <property type="nucleotide sequence ID" value="NZ_CAWNJS010000001.1"/>
</dbReference>
<dbReference type="InterPro" id="IPR022789">
    <property type="entry name" value="ParD"/>
</dbReference>
<reference evidence="1 2" key="1">
    <citation type="submission" date="2017-06" db="EMBL/GenBank/DDBJ databases">
        <title>Genome sequencing of cyanobaciteial culture collection at National Institute for Environmental Studies (NIES).</title>
        <authorList>
            <person name="Hirose Y."/>
            <person name="Shimura Y."/>
            <person name="Fujisawa T."/>
            <person name="Nakamura Y."/>
            <person name="Kawachi M."/>
        </authorList>
    </citation>
    <scope>NUCLEOTIDE SEQUENCE [LARGE SCALE GENOMIC DNA]</scope>
    <source>
        <strain evidence="1 2">NIES-37</strain>
    </source>
</reference>
<dbReference type="AlphaFoldDB" id="A0A1Z4N9Y3"/>
<evidence type="ECO:0000313" key="1">
    <source>
        <dbReference type="EMBL" id="BAZ02485.1"/>
    </source>
</evidence>
<dbReference type="PANTHER" id="PTHR36582:SF2">
    <property type="entry name" value="ANTITOXIN PARD"/>
    <property type="match status" value="1"/>
</dbReference>
<evidence type="ECO:0000313" key="2">
    <source>
        <dbReference type="Proteomes" id="UP000218785"/>
    </source>
</evidence>
<dbReference type="InterPro" id="IPR038296">
    <property type="entry name" value="ParD_sf"/>
</dbReference>
<gene>
    <name evidence="1" type="ORF">NIES37_64980</name>
</gene>
<protein>
    <submittedName>
        <fullName evidence="1">Putative transcriptional regulators, CopG/Arc/MetJ family protein</fullName>
    </submittedName>
</protein>
<proteinExistence type="predicted"/>
<dbReference type="EMBL" id="AP018248">
    <property type="protein sequence ID" value="BAZ02485.1"/>
    <property type="molecule type" value="Genomic_DNA"/>
</dbReference>
<dbReference type="KEGG" id="ttq:NIES37_64980"/>
<dbReference type="Proteomes" id="UP000218785">
    <property type="component" value="Chromosome"/>
</dbReference>